<dbReference type="GO" id="GO:0004439">
    <property type="term" value="F:phosphatidylinositol-4,5-bisphosphate 5-phosphatase activity"/>
    <property type="evidence" value="ECO:0007669"/>
    <property type="project" value="UniProtKB-EC"/>
</dbReference>
<comment type="similarity">
    <text evidence="2">Belongs to the synaptojanin family.</text>
</comment>
<dbReference type="InterPro" id="IPR046985">
    <property type="entry name" value="IP5"/>
</dbReference>
<feature type="compositionally biased region" description="Low complexity" evidence="9">
    <location>
        <begin position="1094"/>
        <end position="1124"/>
    </location>
</feature>
<feature type="region of interest" description="Disordered" evidence="9">
    <location>
        <begin position="1062"/>
        <end position="1162"/>
    </location>
</feature>
<dbReference type="SMART" id="SM00128">
    <property type="entry name" value="IPPc"/>
    <property type="match status" value="1"/>
</dbReference>
<keyword evidence="12" id="KW-1185">Reference proteome</keyword>
<sequence>MELLLTRAEPRQLILATASHALVLRAVSSGSGAAVGDRGTKTATASALIVVELIPRDQVSSQATLINPVIHGCLGLLSVGNETFVPIVTHSTTLGTSHRSLANSLGCEPVSRILSVEFYCLNSAAYDYYHDPAGAAYSAYARGDHFPTNSAYRAPGDASGSMADSNSFGLGRIGSSGMAMHSPSSTTSVGEPLEHPCAQMKKILCSGSFYFSGGGVKTFDLSTRLQARLAKAEAEKHRGNLDDDDSLLGGGSAGGVNTPRTIYSAKGKEAVVETTSLDSSIDKRFLWNTFAITPLLEFRDSWPFEVRQQLDQQGFLILAIQGYYGTYDLALGGQPATVSLISRLGWKRAGTRFNVRGIDDEGSVANFVETETILRTSTMCFSFVQTRGSVPLFWEEGGANPLAPKISITRPPEASLPAFIRHFEELVDTYDAVHIVNLLSHREQEAALTDAYAQHLATAQSLDENIGDRVDLTAFDFHSRSKTGGIESIRSSLSQILGKKEEEFGACIVTFEGDGAPQVITGQRGVFRTNCKDCLDRTNVVEDFISRFALEDFVSKSGPAMRGGDAALWSCHGQLFAENGDALSKIYVGTGAINTSFTRSGKSGFAGLLSNATKSVGRMYQSQFVDSGKQKAIDAFLGNLASSKQVRVFNPVNDLIRARLRERSSEYTTYEPITFFVGTYNLNGKPPGNESLLPWLFPIPDAPEPSMIVISFQEIVPLTPQMIMATDPEKKRKWEAHLLSSVAQRSNPQGDYILLRSGQLVGTALIVLIKKEIVHEIRGVEAAVKKTGLKGMAGNKGAVAIRLQYRDTTFCFLTAHFAAGYSNVDERNADFFTVERGLRFSRGRTIASHDNVVYAADTNYRISLPNDQVRTLAEADDYTTLLEADQLGQVMRTRHVFEGYSEAPILFRPTYKYDNYSDTYDSSEKQRVPAWTDRILYRGRDLDVTRYQRAELKASDHRPVYAIFQARIRSIDHFIRATLRKQLSEEIMALEKGNTLDDKLRRLTTRDSETPAEPLLVDGSLPARLKGLPPPSDDKQAWWNDRDGKLNLDTVSLGSNTIINGTNPFASGYSQSSPQMTERPTVRRKAPPPPPSSQPTLNTTPSSTTTSTIAPTSFDPLTSDSPSSSVPPPIPRRPNQAPPSKSLLDDDETMASGEGNGWQVIE</sequence>
<dbReference type="Gene3D" id="3.60.10.10">
    <property type="entry name" value="Endonuclease/exonuclease/phosphatase"/>
    <property type="match status" value="1"/>
</dbReference>
<dbReference type="InterPro" id="IPR002013">
    <property type="entry name" value="SAC_dom"/>
</dbReference>
<dbReference type="GO" id="GO:0016020">
    <property type="term" value="C:membrane"/>
    <property type="evidence" value="ECO:0007669"/>
    <property type="project" value="TreeGrafter"/>
</dbReference>
<accession>A0A2X0L066</accession>
<comment type="subcellular location">
    <subcellularLocation>
        <location evidence="1">Cytoplasm</location>
    </subcellularLocation>
</comment>
<evidence type="ECO:0000256" key="7">
    <source>
        <dbReference type="ARBA" id="ARBA00022801"/>
    </source>
</evidence>
<comment type="similarity">
    <text evidence="3">In the central section; belongs to the inositol 1,4,5-trisphosphate 5-phosphatase family.</text>
</comment>
<gene>
    <name evidence="11" type="ORF">BZ3500_MVSOF-1268-A1-R1_CHR4-3G07361</name>
</gene>
<dbReference type="AlphaFoldDB" id="A0A2X0L066"/>
<evidence type="ECO:0000256" key="1">
    <source>
        <dbReference type="ARBA" id="ARBA00004496"/>
    </source>
</evidence>
<reference evidence="12" key="1">
    <citation type="submission" date="2016-10" db="EMBL/GenBank/DDBJ databases">
        <authorList>
            <person name="Jeantristanb JTB J.-T."/>
            <person name="Ricardo R."/>
        </authorList>
    </citation>
    <scope>NUCLEOTIDE SEQUENCE [LARGE SCALE GENOMIC DNA]</scope>
</reference>
<dbReference type="SUPFAM" id="SSF56219">
    <property type="entry name" value="DNase I-like"/>
    <property type="match status" value="1"/>
</dbReference>
<keyword evidence="5" id="KW-0813">Transport</keyword>
<feature type="compositionally biased region" description="Polar residues" evidence="9">
    <location>
        <begin position="1062"/>
        <end position="1078"/>
    </location>
</feature>
<dbReference type="Pfam" id="PF02383">
    <property type="entry name" value="Syja_N"/>
    <property type="match status" value="1"/>
</dbReference>
<evidence type="ECO:0000313" key="11">
    <source>
        <dbReference type="EMBL" id="SCZ97676.1"/>
    </source>
</evidence>
<evidence type="ECO:0000313" key="12">
    <source>
        <dbReference type="Proteomes" id="UP000249723"/>
    </source>
</evidence>
<dbReference type="STRING" id="289078.A0A2X0L066"/>
<dbReference type="FunFam" id="3.60.10.10:FF:000029">
    <property type="entry name" value="Inositol polyphosphate 5-phosphatase"/>
    <property type="match status" value="1"/>
</dbReference>
<dbReference type="Pfam" id="PF22669">
    <property type="entry name" value="Exo_endo_phos2"/>
    <property type="match status" value="1"/>
</dbReference>
<dbReference type="GO" id="GO:0046856">
    <property type="term" value="P:phosphatidylinositol dephosphorylation"/>
    <property type="evidence" value="ECO:0007669"/>
    <property type="project" value="InterPro"/>
</dbReference>
<keyword evidence="7" id="KW-0378">Hydrolase</keyword>
<dbReference type="GO" id="GO:0015031">
    <property type="term" value="P:protein transport"/>
    <property type="evidence" value="ECO:0007669"/>
    <property type="project" value="UniProtKB-KW"/>
</dbReference>
<evidence type="ECO:0000256" key="3">
    <source>
        <dbReference type="ARBA" id="ARBA00009678"/>
    </source>
</evidence>
<dbReference type="GO" id="GO:0005737">
    <property type="term" value="C:cytoplasm"/>
    <property type="evidence" value="ECO:0007669"/>
    <property type="project" value="UniProtKB-SubCell"/>
</dbReference>
<protein>
    <recommendedName>
        <fullName evidence="4">phosphoinositide 5-phosphatase</fullName>
        <ecNumber evidence="4">3.1.3.36</ecNumber>
    </recommendedName>
</protein>
<dbReference type="InterPro" id="IPR036691">
    <property type="entry name" value="Endo/exonu/phosph_ase_sf"/>
</dbReference>
<dbReference type="PANTHER" id="PTHR11200">
    <property type="entry name" value="INOSITOL 5-PHOSPHATASE"/>
    <property type="match status" value="1"/>
</dbReference>
<keyword evidence="6" id="KW-0963">Cytoplasm</keyword>
<keyword evidence="8" id="KW-0653">Protein transport</keyword>
<dbReference type="Proteomes" id="UP000249723">
    <property type="component" value="Unassembled WGS sequence"/>
</dbReference>
<dbReference type="EC" id="3.1.3.36" evidence="4"/>
<dbReference type="PANTHER" id="PTHR11200:SF257">
    <property type="entry name" value="PHOSPHOINOSITIDE 5-PHOSPHATASE"/>
    <property type="match status" value="1"/>
</dbReference>
<dbReference type="EMBL" id="FMWP01000093">
    <property type="protein sequence ID" value="SCZ97676.1"/>
    <property type="molecule type" value="Genomic_DNA"/>
</dbReference>
<evidence type="ECO:0000256" key="9">
    <source>
        <dbReference type="SAM" id="MobiDB-lite"/>
    </source>
</evidence>
<evidence type="ECO:0000256" key="4">
    <source>
        <dbReference type="ARBA" id="ARBA00013044"/>
    </source>
</evidence>
<feature type="domain" description="SAC" evidence="10">
    <location>
        <begin position="200"/>
        <end position="589"/>
    </location>
</feature>
<evidence type="ECO:0000256" key="5">
    <source>
        <dbReference type="ARBA" id="ARBA00022448"/>
    </source>
</evidence>
<dbReference type="PROSITE" id="PS50275">
    <property type="entry name" value="SAC"/>
    <property type="match status" value="1"/>
</dbReference>
<dbReference type="GO" id="GO:0043813">
    <property type="term" value="F:phosphatidylinositol-3,5-bisphosphate 5-phosphatase activity"/>
    <property type="evidence" value="ECO:0007669"/>
    <property type="project" value="TreeGrafter"/>
</dbReference>
<organism evidence="11 12">
    <name type="scientific">Microbotryum saponariae</name>
    <dbReference type="NCBI Taxonomy" id="289078"/>
    <lineage>
        <taxon>Eukaryota</taxon>
        <taxon>Fungi</taxon>
        <taxon>Dikarya</taxon>
        <taxon>Basidiomycota</taxon>
        <taxon>Pucciniomycotina</taxon>
        <taxon>Microbotryomycetes</taxon>
        <taxon>Microbotryales</taxon>
        <taxon>Microbotryaceae</taxon>
        <taxon>Microbotryum</taxon>
    </lineage>
</organism>
<dbReference type="OrthoDB" id="405996at2759"/>
<evidence type="ECO:0000259" key="10">
    <source>
        <dbReference type="PROSITE" id="PS50275"/>
    </source>
</evidence>
<proteinExistence type="inferred from homology"/>
<dbReference type="InterPro" id="IPR000300">
    <property type="entry name" value="IPPc"/>
</dbReference>
<evidence type="ECO:0000256" key="2">
    <source>
        <dbReference type="ARBA" id="ARBA00008943"/>
    </source>
</evidence>
<evidence type="ECO:0000256" key="6">
    <source>
        <dbReference type="ARBA" id="ARBA00022490"/>
    </source>
</evidence>
<evidence type="ECO:0000256" key="8">
    <source>
        <dbReference type="ARBA" id="ARBA00022927"/>
    </source>
</evidence>
<feature type="region of interest" description="Disordered" evidence="9">
    <location>
        <begin position="1004"/>
        <end position="1040"/>
    </location>
</feature>
<name>A0A2X0L066_9BASI</name>